<dbReference type="Gene3D" id="3.40.50.1110">
    <property type="entry name" value="SGNH hydrolase"/>
    <property type="match status" value="1"/>
</dbReference>
<dbReference type="Pfam" id="PF00657">
    <property type="entry name" value="Lipase_GDSL"/>
    <property type="match status" value="1"/>
</dbReference>
<dbReference type="SUPFAM" id="SSF52266">
    <property type="entry name" value="SGNH hydrolase"/>
    <property type="match status" value="1"/>
</dbReference>
<evidence type="ECO:0000256" key="1">
    <source>
        <dbReference type="SAM" id="SignalP"/>
    </source>
</evidence>
<evidence type="ECO:0000313" key="2">
    <source>
        <dbReference type="EMBL" id="MFF3668685.1"/>
    </source>
</evidence>
<feature type="signal peptide" evidence="1">
    <location>
        <begin position="1"/>
        <end position="20"/>
    </location>
</feature>
<accession>A0ABW6SYE7</accession>
<name>A0ABW6SYE7_9ACTN</name>
<comment type="caution">
    <text evidence="2">The sequence shown here is derived from an EMBL/GenBank/DDBJ whole genome shotgun (WGS) entry which is preliminary data.</text>
</comment>
<dbReference type="InterPro" id="IPR001087">
    <property type="entry name" value="GDSL"/>
</dbReference>
<keyword evidence="1" id="KW-0732">Signal</keyword>
<gene>
    <name evidence="2" type="ORF">ACFYXI_24160</name>
</gene>
<sequence length="278" mass="29438">MKIASILAAAALLPPSAAHAPTAPMVMAALGDSISSGFNACGWYVTCPSRSWSTGDSADVNSHYMRLRKLVPEIDGHNVNLAVPGATSADLAGQARAAVAQGARYVTVMIGAQDACTATEKEMTPVDVFGRRVAEALAVLRPTGARVFVGSIPDLRRLWSLGKTSLLARGFWAIGHVCQSMLADPTSTALKDRLRRQRVRARVMAYNDRLEKACLAYGAACRYDGGAVFSFPYTLRHVSGWDYFHPNGEGQRDLARVTFEAAFPAGVAALGLPGAGAA</sequence>
<dbReference type="EMBL" id="JBIASD010000016">
    <property type="protein sequence ID" value="MFF3668685.1"/>
    <property type="molecule type" value="Genomic_DNA"/>
</dbReference>
<proteinExistence type="predicted"/>
<organism evidence="2 3">
    <name type="scientific">Microtetraspora malaysiensis</name>
    <dbReference type="NCBI Taxonomy" id="161358"/>
    <lineage>
        <taxon>Bacteria</taxon>
        <taxon>Bacillati</taxon>
        <taxon>Actinomycetota</taxon>
        <taxon>Actinomycetes</taxon>
        <taxon>Streptosporangiales</taxon>
        <taxon>Streptosporangiaceae</taxon>
        <taxon>Microtetraspora</taxon>
    </lineage>
</organism>
<protein>
    <submittedName>
        <fullName evidence="2">SGNH/GDSL hydrolase family protein</fullName>
    </submittedName>
</protein>
<keyword evidence="3" id="KW-1185">Reference proteome</keyword>
<evidence type="ECO:0000313" key="3">
    <source>
        <dbReference type="Proteomes" id="UP001602013"/>
    </source>
</evidence>
<feature type="chain" id="PRO_5046127024" evidence="1">
    <location>
        <begin position="21"/>
        <end position="278"/>
    </location>
</feature>
<reference evidence="2 3" key="1">
    <citation type="submission" date="2024-10" db="EMBL/GenBank/DDBJ databases">
        <title>The Natural Products Discovery Center: Release of the First 8490 Sequenced Strains for Exploring Actinobacteria Biosynthetic Diversity.</title>
        <authorList>
            <person name="Kalkreuter E."/>
            <person name="Kautsar S.A."/>
            <person name="Yang D."/>
            <person name="Bader C.D."/>
            <person name="Teijaro C.N."/>
            <person name="Fluegel L."/>
            <person name="Davis C.M."/>
            <person name="Simpson J.R."/>
            <person name="Lauterbach L."/>
            <person name="Steele A.D."/>
            <person name="Gui C."/>
            <person name="Meng S."/>
            <person name="Li G."/>
            <person name="Viehrig K."/>
            <person name="Ye F."/>
            <person name="Su P."/>
            <person name="Kiefer A.F."/>
            <person name="Nichols A."/>
            <person name="Cepeda A.J."/>
            <person name="Yan W."/>
            <person name="Fan B."/>
            <person name="Jiang Y."/>
            <person name="Adhikari A."/>
            <person name="Zheng C.-J."/>
            <person name="Schuster L."/>
            <person name="Cowan T.M."/>
            <person name="Smanski M.J."/>
            <person name="Chevrette M.G."/>
            <person name="De Carvalho L.P.S."/>
            <person name="Shen B."/>
        </authorList>
    </citation>
    <scope>NUCLEOTIDE SEQUENCE [LARGE SCALE GENOMIC DNA]</scope>
    <source>
        <strain evidence="2 3">NPDC002173</strain>
    </source>
</reference>
<dbReference type="GO" id="GO:0016787">
    <property type="term" value="F:hydrolase activity"/>
    <property type="evidence" value="ECO:0007669"/>
    <property type="project" value="UniProtKB-KW"/>
</dbReference>
<dbReference type="InterPro" id="IPR036514">
    <property type="entry name" value="SGNH_hydro_sf"/>
</dbReference>
<keyword evidence="2" id="KW-0378">Hydrolase</keyword>
<dbReference type="Proteomes" id="UP001602013">
    <property type="component" value="Unassembled WGS sequence"/>
</dbReference>
<dbReference type="RefSeq" id="WP_387414454.1">
    <property type="nucleotide sequence ID" value="NZ_JBIASD010000016.1"/>
</dbReference>